<dbReference type="InterPro" id="IPR006204">
    <property type="entry name" value="GHMP_kinase_N_dom"/>
</dbReference>
<dbReference type="Proteomes" id="UP000077412">
    <property type="component" value="Chromosome"/>
</dbReference>
<proteinExistence type="inferred from homology"/>
<dbReference type="HAMAP" id="MF_00384">
    <property type="entry name" value="Homoser_kinase"/>
    <property type="match status" value="1"/>
</dbReference>
<feature type="domain" description="GHMP kinase C-terminal" evidence="10">
    <location>
        <begin position="203"/>
        <end position="280"/>
    </location>
</feature>
<dbReference type="AlphaFoldDB" id="A0A1B1Z7W6"/>
<dbReference type="GO" id="GO:0005737">
    <property type="term" value="C:cytoplasm"/>
    <property type="evidence" value="ECO:0007669"/>
    <property type="project" value="UniProtKB-SubCell"/>
</dbReference>
<gene>
    <name evidence="7" type="primary">thrB</name>
    <name evidence="11" type="ORF">ABE41_016030</name>
</gene>
<dbReference type="InterPro" id="IPR014721">
    <property type="entry name" value="Ribsml_uS5_D2-typ_fold_subgr"/>
</dbReference>
<keyword evidence="5 7" id="KW-0418">Kinase</keyword>
<comment type="similarity">
    <text evidence="7">Belongs to the GHMP kinase family. Homoserine kinase subfamily.</text>
</comment>
<organism evidence="11 12">
    <name type="scientific">Fictibacillus arsenicus</name>
    <dbReference type="NCBI Taxonomy" id="255247"/>
    <lineage>
        <taxon>Bacteria</taxon>
        <taxon>Bacillati</taxon>
        <taxon>Bacillota</taxon>
        <taxon>Bacilli</taxon>
        <taxon>Bacillales</taxon>
        <taxon>Fictibacillaceae</taxon>
        <taxon>Fictibacillus</taxon>
    </lineage>
</organism>
<keyword evidence="2 7" id="KW-0808">Transferase</keyword>
<dbReference type="Pfam" id="PF08544">
    <property type="entry name" value="GHMP_kinases_C"/>
    <property type="match status" value="1"/>
</dbReference>
<comment type="function">
    <text evidence="7">Catalyzes the ATP-dependent phosphorylation of L-homoserine to L-homoserine phosphate.</text>
</comment>
<dbReference type="InterPro" id="IPR020568">
    <property type="entry name" value="Ribosomal_Su5_D2-typ_SF"/>
</dbReference>
<feature type="domain" description="GHMP kinase N-terminal" evidence="9">
    <location>
        <begin position="60"/>
        <end position="142"/>
    </location>
</feature>
<dbReference type="PANTHER" id="PTHR20861:SF1">
    <property type="entry name" value="HOMOSERINE KINASE"/>
    <property type="match status" value="1"/>
</dbReference>
<dbReference type="OrthoDB" id="9769912at2"/>
<evidence type="ECO:0000256" key="4">
    <source>
        <dbReference type="ARBA" id="ARBA00022741"/>
    </source>
</evidence>
<comment type="subcellular location">
    <subcellularLocation>
        <location evidence="7">Cytoplasm</location>
    </subcellularLocation>
</comment>
<comment type="pathway">
    <text evidence="7">Amino-acid biosynthesis; L-threonine biosynthesis; L-threonine from L-aspartate: step 4/5.</text>
</comment>
<comment type="catalytic activity">
    <reaction evidence="7">
        <text>L-homoserine + ATP = O-phospho-L-homoserine + ADP + H(+)</text>
        <dbReference type="Rhea" id="RHEA:13985"/>
        <dbReference type="ChEBI" id="CHEBI:15378"/>
        <dbReference type="ChEBI" id="CHEBI:30616"/>
        <dbReference type="ChEBI" id="CHEBI:57476"/>
        <dbReference type="ChEBI" id="CHEBI:57590"/>
        <dbReference type="ChEBI" id="CHEBI:456216"/>
        <dbReference type="EC" id="2.7.1.39"/>
    </reaction>
</comment>
<dbReference type="STRING" id="255247.ABE41_016030"/>
<dbReference type="RefSeq" id="WP_066292462.1">
    <property type="nucleotide sequence ID" value="NZ_CP016761.1"/>
</dbReference>
<evidence type="ECO:0000256" key="6">
    <source>
        <dbReference type="ARBA" id="ARBA00022840"/>
    </source>
</evidence>
<evidence type="ECO:0000256" key="8">
    <source>
        <dbReference type="NCBIfam" id="TIGR00191"/>
    </source>
</evidence>
<evidence type="ECO:0000259" key="9">
    <source>
        <dbReference type="Pfam" id="PF00288"/>
    </source>
</evidence>
<dbReference type="Pfam" id="PF00288">
    <property type="entry name" value="GHMP_kinases_N"/>
    <property type="match status" value="1"/>
</dbReference>
<protein>
    <recommendedName>
        <fullName evidence="7 8">Homoserine kinase</fullName>
        <shortName evidence="7">HK</shortName>
        <shortName evidence="7">HSK</shortName>
        <ecNumber evidence="7 8">2.7.1.39</ecNumber>
    </recommendedName>
</protein>
<dbReference type="InterPro" id="IPR036554">
    <property type="entry name" value="GHMP_kinase_C_sf"/>
</dbReference>
<dbReference type="EC" id="2.7.1.39" evidence="7 8"/>
<keyword evidence="6 7" id="KW-0067">ATP-binding</keyword>
<dbReference type="GO" id="GO:0004413">
    <property type="term" value="F:homoserine kinase activity"/>
    <property type="evidence" value="ECO:0007669"/>
    <property type="project" value="UniProtKB-UniRule"/>
</dbReference>
<feature type="binding site" evidence="7">
    <location>
        <begin position="89"/>
        <end position="99"/>
    </location>
    <ligand>
        <name>ATP</name>
        <dbReference type="ChEBI" id="CHEBI:30616"/>
    </ligand>
</feature>
<evidence type="ECO:0000313" key="12">
    <source>
        <dbReference type="Proteomes" id="UP000077412"/>
    </source>
</evidence>
<dbReference type="KEGG" id="far:ABE41_016030"/>
<evidence type="ECO:0000313" key="11">
    <source>
        <dbReference type="EMBL" id="ANX13520.1"/>
    </source>
</evidence>
<reference evidence="11 12" key="1">
    <citation type="submission" date="2016-08" db="EMBL/GenBank/DDBJ databases">
        <title>Complete genome sequence of Fictibacillus arsenicus G25-54, a strain with toxicity to nematodes and a potential arsenic-resistance activity.</title>
        <authorList>
            <person name="Zheng Z."/>
        </authorList>
    </citation>
    <scope>NUCLEOTIDE SEQUENCE [LARGE SCALE GENOMIC DNA]</scope>
    <source>
        <strain evidence="11 12">G25-54</strain>
    </source>
</reference>
<evidence type="ECO:0000259" key="10">
    <source>
        <dbReference type="Pfam" id="PF08544"/>
    </source>
</evidence>
<sequence length="305" mass="33105">MKLDAFSIHVPASTANLGPGFDSVGLALNRYLSVHVQQASEWKTVFYGEELQSLNGEEKNLIIQAAQFTAKHFHKDLPPCKLEVESGFPLSKGMGSSASAIVAGIELANTLLNLQLSKKEKALLASSIEKHPDNVIPAIYGGLTISFYNGKSVETVHVPDVAVEMIVAIPDDVLHTKDSRKSLPNLLPFNKAVEASAISNVLVAALIKNDWKKAADMMNRDLFHEPFRTKNIPFYCELKEKAVSLGAYGAAISGSGPAIVFFTPHQKAASITEQLSYMYPDYLFETVFPDRKGAVVNKSLSAAAL</sequence>
<dbReference type="PANTHER" id="PTHR20861">
    <property type="entry name" value="HOMOSERINE/4-DIPHOSPHOCYTIDYL-2-C-METHYL-D-ERYTHRITOL KINASE"/>
    <property type="match status" value="1"/>
</dbReference>
<name>A0A1B1Z7W6_9BACL</name>
<dbReference type="Gene3D" id="3.30.230.10">
    <property type="match status" value="1"/>
</dbReference>
<dbReference type="UniPathway" id="UPA00050">
    <property type="reaction ID" value="UER00064"/>
</dbReference>
<evidence type="ECO:0000256" key="5">
    <source>
        <dbReference type="ARBA" id="ARBA00022777"/>
    </source>
</evidence>
<dbReference type="GO" id="GO:0005524">
    <property type="term" value="F:ATP binding"/>
    <property type="evidence" value="ECO:0007669"/>
    <property type="project" value="UniProtKB-UniRule"/>
</dbReference>
<dbReference type="GO" id="GO:0009088">
    <property type="term" value="P:threonine biosynthetic process"/>
    <property type="evidence" value="ECO:0007669"/>
    <property type="project" value="UniProtKB-UniRule"/>
</dbReference>
<evidence type="ECO:0000256" key="7">
    <source>
        <dbReference type="HAMAP-Rule" id="MF_00384"/>
    </source>
</evidence>
<dbReference type="InterPro" id="IPR013750">
    <property type="entry name" value="GHMP_kinase_C_dom"/>
</dbReference>
<dbReference type="Gene3D" id="3.30.70.890">
    <property type="entry name" value="GHMP kinase, C-terminal domain"/>
    <property type="match status" value="1"/>
</dbReference>
<keyword evidence="7" id="KW-0963">Cytoplasm</keyword>
<accession>A0A1B1Z7W6</accession>
<evidence type="ECO:0000256" key="2">
    <source>
        <dbReference type="ARBA" id="ARBA00022679"/>
    </source>
</evidence>
<keyword evidence="4 7" id="KW-0547">Nucleotide-binding</keyword>
<keyword evidence="1 7" id="KW-0028">Amino-acid biosynthesis</keyword>
<dbReference type="PIRSF" id="PIRSF000676">
    <property type="entry name" value="Homoser_kin"/>
    <property type="match status" value="1"/>
</dbReference>
<keyword evidence="3 7" id="KW-0791">Threonine biosynthesis</keyword>
<evidence type="ECO:0000256" key="1">
    <source>
        <dbReference type="ARBA" id="ARBA00022605"/>
    </source>
</evidence>
<dbReference type="NCBIfam" id="TIGR00191">
    <property type="entry name" value="thrB"/>
    <property type="match status" value="1"/>
</dbReference>
<keyword evidence="12" id="KW-1185">Reference proteome</keyword>
<evidence type="ECO:0000256" key="3">
    <source>
        <dbReference type="ARBA" id="ARBA00022697"/>
    </source>
</evidence>
<dbReference type="PRINTS" id="PR00958">
    <property type="entry name" value="HOMSERKINASE"/>
</dbReference>
<dbReference type="SUPFAM" id="SSF54211">
    <property type="entry name" value="Ribosomal protein S5 domain 2-like"/>
    <property type="match status" value="1"/>
</dbReference>
<dbReference type="InterPro" id="IPR000870">
    <property type="entry name" value="Homoserine_kinase"/>
</dbReference>
<dbReference type="SUPFAM" id="SSF55060">
    <property type="entry name" value="GHMP Kinase, C-terminal domain"/>
    <property type="match status" value="1"/>
</dbReference>
<dbReference type="EMBL" id="CP016761">
    <property type="protein sequence ID" value="ANX13520.1"/>
    <property type="molecule type" value="Genomic_DNA"/>
</dbReference>